<keyword evidence="10" id="KW-1185">Reference proteome</keyword>
<dbReference type="AlphaFoldDB" id="A0A8D0BQC6"/>
<accession>A0A8D0BQC6</accession>
<keyword evidence="4" id="KW-0969">Cilium</keyword>
<protein>
    <submittedName>
        <fullName evidence="9">Cilia and flagella associated protein 107</fullName>
    </submittedName>
</protein>
<dbReference type="PANTHER" id="PTHR31180:SF2">
    <property type="entry name" value="CILIA- AND FLAGELLA-ASSOCIATED PROTEIN 107"/>
    <property type="match status" value="1"/>
</dbReference>
<evidence type="ECO:0000256" key="6">
    <source>
        <dbReference type="ARBA" id="ARBA00023273"/>
    </source>
</evidence>
<evidence type="ECO:0000256" key="4">
    <source>
        <dbReference type="ARBA" id="ARBA00023069"/>
    </source>
</evidence>
<proteinExistence type="predicted"/>
<dbReference type="OMA" id="EKTPQCI"/>
<evidence type="ECO:0000313" key="10">
    <source>
        <dbReference type="Proteomes" id="UP000694421"/>
    </source>
</evidence>
<evidence type="ECO:0000256" key="3">
    <source>
        <dbReference type="ARBA" id="ARBA00022846"/>
    </source>
</evidence>
<dbReference type="PANTHER" id="PTHR31180">
    <property type="entry name" value="CILIA- AND FLAGELLA-ASSOCIATED PROTEIN 107-RELATED"/>
    <property type="match status" value="1"/>
</dbReference>
<dbReference type="Pfam" id="PF22595">
    <property type="entry name" value="CFAP107"/>
    <property type="match status" value="1"/>
</dbReference>
<evidence type="ECO:0000256" key="8">
    <source>
        <dbReference type="ARBA" id="ARBA00046435"/>
    </source>
</evidence>
<sequence>MFTRGSDVQEWNLPSWRIQPKYSTKVLIGNWVEERRKFIRDHEGTGQSIYQKDYVRFPTEVPDRTVMRSIMKKIDGLPRKFVLTHHEEPNHHHLVSQYDDQYNRHGCNPILPPLRKWNGHKMVWMPEKSDYPITEPPTNYGLFEHLAKKWSPREPGVLNSVYMVSYTKPPASSYDVCQRAVTPHIFGASCGRWLPRSLNACV</sequence>
<reference evidence="9" key="1">
    <citation type="submission" date="2025-08" db="UniProtKB">
        <authorList>
            <consortium name="Ensembl"/>
        </authorList>
    </citation>
    <scope>IDENTIFICATION</scope>
</reference>
<comment type="function">
    <text evidence="7">Microtubule inner protein (MIP) part of the dynein-decorated doublet microtubules (DMTs) in cilia axoneme, which is required for motile cilia beating.</text>
</comment>
<keyword evidence="6" id="KW-0966">Cell projection</keyword>
<evidence type="ECO:0000256" key="2">
    <source>
        <dbReference type="ARBA" id="ARBA00022490"/>
    </source>
</evidence>
<dbReference type="Proteomes" id="UP000694421">
    <property type="component" value="Unplaced"/>
</dbReference>
<dbReference type="GO" id="GO:0160111">
    <property type="term" value="C:axonemal A tubule inner sheath"/>
    <property type="evidence" value="ECO:0007669"/>
    <property type="project" value="Ensembl"/>
</dbReference>
<keyword evidence="2" id="KW-0963">Cytoplasm</keyword>
<dbReference type="Ensembl" id="ENSSMRT00000013197.1">
    <property type="protein sequence ID" value="ENSSMRP00000011333.1"/>
    <property type="gene ID" value="ENSSMRG00000008905.1"/>
</dbReference>
<dbReference type="InterPro" id="IPR054709">
    <property type="entry name" value="CFAP107"/>
</dbReference>
<dbReference type="InterPro" id="IPR037662">
    <property type="entry name" value="CFAP68/107"/>
</dbReference>
<dbReference type="GO" id="GO:0030317">
    <property type="term" value="P:flagellated sperm motility"/>
    <property type="evidence" value="ECO:0007669"/>
    <property type="project" value="Ensembl"/>
</dbReference>
<comment type="subcellular location">
    <subcellularLocation>
        <location evidence="1">Cytoplasm</location>
        <location evidence="1">Cytoskeleton</location>
        <location evidence="1">Flagellum axoneme</location>
    </subcellularLocation>
</comment>
<keyword evidence="5" id="KW-0206">Cytoskeleton</keyword>
<evidence type="ECO:0000256" key="7">
    <source>
        <dbReference type="ARBA" id="ARBA00035003"/>
    </source>
</evidence>
<dbReference type="GO" id="GO:0036126">
    <property type="term" value="C:sperm flagellum"/>
    <property type="evidence" value="ECO:0007669"/>
    <property type="project" value="Ensembl"/>
</dbReference>
<comment type="subunit">
    <text evidence="8">Microtubule inner protein component of sperm flagellar doublet microtubules.</text>
</comment>
<name>A0A8D0BQC6_SALMN</name>
<evidence type="ECO:0000313" key="9">
    <source>
        <dbReference type="Ensembl" id="ENSSMRP00000011333.1"/>
    </source>
</evidence>
<dbReference type="GeneTree" id="ENSGT00390000014553"/>
<keyword evidence="3" id="KW-0282">Flagellum</keyword>
<evidence type="ECO:0000256" key="1">
    <source>
        <dbReference type="ARBA" id="ARBA00004611"/>
    </source>
</evidence>
<reference evidence="9" key="2">
    <citation type="submission" date="2025-09" db="UniProtKB">
        <authorList>
            <consortium name="Ensembl"/>
        </authorList>
    </citation>
    <scope>IDENTIFICATION</scope>
</reference>
<evidence type="ECO:0000256" key="5">
    <source>
        <dbReference type="ARBA" id="ARBA00023212"/>
    </source>
</evidence>
<organism evidence="9 10">
    <name type="scientific">Salvator merianae</name>
    <name type="common">Argentine black and white tegu</name>
    <name type="synonym">Tupinambis merianae</name>
    <dbReference type="NCBI Taxonomy" id="96440"/>
    <lineage>
        <taxon>Eukaryota</taxon>
        <taxon>Metazoa</taxon>
        <taxon>Chordata</taxon>
        <taxon>Craniata</taxon>
        <taxon>Vertebrata</taxon>
        <taxon>Euteleostomi</taxon>
        <taxon>Lepidosauria</taxon>
        <taxon>Squamata</taxon>
        <taxon>Bifurcata</taxon>
        <taxon>Unidentata</taxon>
        <taxon>Episquamata</taxon>
        <taxon>Laterata</taxon>
        <taxon>Teiioidea</taxon>
        <taxon>Teiidae</taxon>
        <taxon>Salvator</taxon>
    </lineage>
</organism>